<gene>
    <name evidence="5" type="primary">menG</name>
    <name evidence="6" type="ORF">SAMN06265348_10546</name>
</gene>
<evidence type="ECO:0000256" key="4">
    <source>
        <dbReference type="ARBA" id="ARBA00022691"/>
    </source>
</evidence>
<dbReference type="EC" id="2.1.1.163" evidence="5"/>
<feature type="binding site" evidence="5">
    <location>
        <position position="92"/>
    </location>
    <ligand>
        <name>S-adenosyl-L-methionine</name>
        <dbReference type="ChEBI" id="CHEBI:59789"/>
    </ligand>
</feature>
<dbReference type="HAMAP" id="MF_01813">
    <property type="entry name" value="MenG_UbiE_methyltr"/>
    <property type="match status" value="1"/>
</dbReference>
<dbReference type="Pfam" id="PF01209">
    <property type="entry name" value="Ubie_methyltran"/>
    <property type="match status" value="1"/>
</dbReference>
<dbReference type="GO" id="GO:0043770">
    <property type="term" value="F:demethylmenaquinone methyltransferase activity"/>
    <property type="evidence" value="ECO:0007669"/>
    <property type="project" value="UniProtKB-UniRule"/>
</dbReference>
<dbReference type="GO" id="GO:0009234">
    <property type="term" value="P:menaquinone biosynthetic process"/>
    <property type="evidence" value="ECO:0007669"/>
    <property type="project" value="UniProtKB-UniRule"/>
</dbReference>
<comment type="function">
    <text evidence="5">Methyltransferase required for the conversion of demethylmenaquinol (DMKH2) to menaquinol (MKH2).</text>
</comment>
<keyword evidence="4 5" id="KW-0949">S-adenosyl-L-methionine</keyword>
<evidence type="ECO:0000256" key="1">
    <source>
        <dbReference type="ARBA" id="ARBA00022428"/>
    </source>
</evidence>
<dbReference type="NCBIfam" id="NF001244">
    <property type="entry name" value="PRK00216.1-5"/>
    <property type="match status" value="1"/>
</dbReference>
<reference evidence="6 7" key="1">
    <citation type="submission" date="2017-05" db="EMBL/GenBank/DDBJ databases">
        <authorList>
            <person name="Varghese N."/>
            <person name="Submissions S."/>
        </authorList>
    </citation>
    <scope>NUCLEOTIDE SEQUENCE [LARGE SCALE GENOMIC DNA]</scope>
    <source>
        <strain evidence="6 7">DSM 19036</strain>
    </source>
</reference>
<evidence type="ECO:0000256" key="3">
    <source>
        <dbReference type="ARBA" id="ARBA00022679"/>
    </source>
</evidence>
<dbReference type="CDD" id="cd02440">
    <property type="entry name" value="AdoMet_MTases"/>
    <property type="match status" value="1"/>
</dbReference>
<sequence length="248" mass="27839">MPLTMNEKITPYQSAAVTKKEQVATMFNNISGTYDFLNHFLSAGIDILWRKKAIRELSALKPRIMLDVATGTGDFAFEAIKILAPEKIIGVDISVGMLDVARRKIAERKLQHVFTVQTGDSEGLHFDDNHFDAITVAFGVRNYENLEKGLSDMLRVLKPGGKIVILEFSKPTAFPIKQSYNFYFKHLLPVFGKLFSKDARAYTYLNESVIAFPDGKSFTQLMDKVGYQSTKHRPLTFGISAIYTGIKA</sequence>
<comment type="pathway">
    <text evidence="5">Quinol/quinone metabolism; menaquinone biosynthesis; menaquinol from 1,4-dihydroxy-2-naphthoate: step 2/2.</text>
</comment>
<keyword evidence="2 5" id="KW-0489">Methyltransferase</keyword>
<dbReference type="GO" id="GO:0032259">
    <property type="term" value="P:methylation"/>
    <property type="evidence" value="ECO:0007669"/>
    <property type="project" value="UniProtKB-KW"/>
</dbReference>
<dbReference type="EMBL" id="FXTN01000005">
    <property type="protein sequence ID" value="SMO67570.1"/>
    <property type="molecule type" value="Genomic_DNA"/>
</dbReference>
<dbReference type="UniPathway" id="UPA00079">
    <property type="reaction ID" value="UER00169"/>
</dbReference>
<proteinExistence type="inferred from homology"/>
<protein>
    <recommendedName>
        <fullName evidence="5">Demethylmenaquinone methyltransferase</fullName>
        <ecNumber evidence="5">2.1.1.163</ecNumber>
    </recommendedName>
</protein>
<dbReference type="NCBIfam" id="TIGR01934">
    <property type="entry name" value="MenG_MenH_UbiE"/>
    <property type="match status" value="1"/>
</dbReference>
<dbReference type="PANTHER" id="PTHR43591:SF24">
    <property type="entry name" value="2-METHOXY-6-POLYPRENYL-1,4-BENZOQUINOL METHYLASE, MITOCHONDRIAL"/>
    <property type="match status" value="1"/>
</dbReference>
<evidence type="ECO:0000256" key="5">
    <source>
        <dbReference type="HAMAP-Rule" id="MF_01813"/>
    </source>
</evidence>
<dbReference type="InterPro" id="IPR029063">
    <property type="entry name" value="SAM-dependent_MTases_sf"/>
</dbReference>
<comment type="caution">
    <text evidence="5">Lacks conserved residue(s) required for the propagation of feature annotation.</text>
</comment>
<accession>A0A521D9J7</accession>
<name>A0A521D9J7_9SPHI</name>
<comment type="similarity">
    <text evidence="5">Belongs to the class I-like SAM-binding methyltransferase superfamily. MenG/UbiE family.</text>
</comment>
<evidence type="ECO:0000256" key="2">
    <source>
        <dbReference type="ARBA" id="ARBA00022603"/>
    </source>
</evidence>
<evidence type="ECO:0000313" key="7">
    <source>
        <dbReference type="Proteomes" id="UP000320300"/>
    </source>
</evidence>
<keyword evidence="1 5" id="KW-0474">Menaquinone biosynthesis</keyword>
<dbReference type="SUPFAM" id="SSF53335">
    <property type="entry name" value="S-adenosyl-L-methionine-dependent methyltransferases"/>
    <property type="match status" value="1"/>
</dbReference>
<dbReference type="InterPro" id="IPR023576">
    <property type="entry name" value="UbiE/COQ5_MeTrFase_CS"/>
</dbReference>
<dbReference type="Proteomes" id="UP000320300">
    <property type="component" value="Unassembled WGS sequence"/>
</dbReference>
<dbReference type="PROSITE" id="PS01184">
    <property type="entry name" value="UBIE_2"/>
    <property type="match status" value="1"/>
</dbReference>
<dbReference type="PANTHER" id="PTHR43591">
    <property type="entry name" value="METHYLTRANSFERASE"/>
    <property type="match status" value="1"/>
</dbReference>
<dbReference type="PROSITE" id="PS51608">
    <property type="entry name" value="SAM_MT_UBIE"/>
    <property type="match status" value="1"/>
</dbReference>
<dbReference type="InterPro" id="IPR004033">
    <property type="entry name" value="UbiE/COQ5_MeTrFase"/>
</dbReference>
<feature type="binding site" evidence="5">
    <location>
        <begin position="120"/>
        <end position="121"/>
    </location>
    <ligand>
        <name>S-adenosyl-L-methionine</name>
        <dbReference type="ChEBI" id="CHEBI:59789"/>
    </ligand>
</feature>
<keyword evidence="3 5" id="KW-0808">Transferase</keyword>
<organism evidence="6 7">
    <name type="scientific">Pedobacter westerhofensis</name>
    <dbReference type="NCBI Taxonomy" id="425512"/>
    <lineage>
        <taxon>Bacteria</taxon>
        <taxon>Pseudomonadati</taxon>
        <taxon>Bacteroidota</taxon>
        <taxon>Sphingobacteriia</taxon>
        <taxon>Sphingobacteriales</taxon>
        <taxon>Sphingobacteriaceae</taxon>
        <taxon>Pedobacter</taxon>
    </lineage>
</organism>
<feature type="binding site" evidence="5">
    <location>
        <position position="72"/>
    </location>
    <ligand>
        <name>S-adenosyl-L-methionine</name>
        <dbReference type="ChEBI" id="CHEBI:59789"/>
    </ligand>
</feature>
<dbReference type="AlphaFoldDB" id="A0A521D9J7"/>
<comment type="catalytic activity">
    <reaction evidence="5">
        <text>a 2-demethylmenaquinol + S-adenosyl-L-methionine = a menaquinol + S-adenosyl-L-homocysteine + H(+)</text>
        <dbReference type="Rhea" id="RHEA:42640"/>
        <dbReference type="Rhea" id="RHEA-COMP:9539"/>
        <dbReference type="Rhea" id="RHEA-COMP:9563"/>
        <dbReference type="ChEBI" id="CHEBI:15378"/>
        <dbReference type="ChEBI" id="CHEBI:18151"/>
        <dbReference type="ChEBI" id="CHEBI:55437"/>
        <dbReference type="ChEBI" id="CHEBI:57856"/>
        <dbReference type="ChEBI" id="CHEBI:59789"/>
        <dbReference type="EC" id="2.1.1.163"/>
    </reaction>
</comment>
<evidence type="ECO:0000313" key="6">
    <source>
        <dbReference type="EMBL" id="SMO67570.1"/>
    </source>
</evidence>
<keyword evidence="7" id="KW-1185">Reference proteome</keyword>
<dbReference type="Gene3D" id="3.40.50.150">
    <property type="entry name" value="Vaccinia Virus protein VP39"/>
    <property type="match status" value="1"/>
</dbReference>
<dbReference type="PROSITE" id="PS01183">
    <property type="entry name" value="UBIE_1"/>
    <property type="match status" value="1"/>
</dbReference>